<comment type="caution">
    <text evidence="6">The sequence shown here is derived from an EMBL/GenBank/DDBJ whole genome shotgun (WGS) entry which is preliminary data.</text>
</comment>
<accession>A0AAQ4D5W5</accession>
<name>A0AAQ4D5W5_AMBAM</name>
<dbReference type="Pfam" id="PF01536">
    <property type="entry name" value="SAM_decarbox"/>
    <property type="match status" value="1"/>
</dbReference>
<comment type="similarity">
    <text evidence="2">Belongs to the eukaryotic AdoMetDC family.</text>
</comment>
<dbReference type="GO" id="GO:0005829">
    <property type="term" value="C:cytosol"/>
    <property type="evidence" value="ECO:0007669"/>
    <property type="project" value="TreeGrafter"/>
</dbReference>
<evidence type="ECO:0000256" key="3">
    <source>
        <dbReference type="ARBA" id="ARBA00023066"/>
    </source>
</evidence>
<keyword evidence="4" id="KW-0620">Polyamine biosynthesis</keyword>
<organism evidence="6 7">
    <name type="scientific">Amblyomma americanum</name>
    <name type="common">Lone star tick</name>
    <dbReference type="NCBI Taxonomy" id="6943"/>
    <lineage>
        <taxon>Eukaryota</taxon>
        <taxon>Metazoa</taxon>
        <taxon>Ecdysozoa</taxon>
        <taxon>Arthropoda</taxon>
        <taxon>Chelicerata</taxon>
        <taxon>Arachnida</taxon>
        <taxon>Acari</taxon>
        <taxon>Parasitiformes</taxon>
        <taxon>Ixodida</taxon>
        <taxon>Ixodoidea</taxon>
        <taxon>Ixodidae</taxon>
        <taxon>Amblyomminae</taxon>
        <taxon>Amblyomma</taxon>
    </lineage>
</organism>
<protein>
    <submittedName>
        <fullName evidence="6">Uncharacterized protein</fullName>
    </submittedName>
</protein>
<dbReference type="AlphaFoldDB" id="A0AAQ4D5W5"/>
<dbReference type="GO" id="GO:0004014">
    <property type="term" value="F:adenosylmethionine decarboxylase activity"/>
    <property type="evidence" value="ECO:0007669"/>
    <property type="project" value="UniProtKB-EC"/>
</dbReference>
<dbReference type="Gene3D" id="3.60.90.10">
    <property type="entry name" value="S-adenosylmethionine decarboxylase"/>
    <property type="match status" value="1"/>
</dbReference>
<gene>
    <name evidence="6" type="ORF">V5799_004513</name>
</gene>
<evidence type="ECO:0000313" key="7">
    <source>
        <dbReference type="Proteomes" id="UP001321473"/>
    </source>
</evidence>
<evidence type="ECO:0000256" key="1">
    <source>
        <dbReference type="ARBA" id="ARBA00004911"/>
    </source>
</evidence>
<dbReference type="EMBL" id="JARKHS020034744">
    <property type="protein sequence ID" value="KAK8757855.1"/>
    <property type="molecule type" value="Genomic_DNA"/>
</dbReference>
<evidence type="ECO:0000256" key="4">
    <source>
        <dbReference type="ARBA" id="ARBA00023115"/>
    </source>
</evidence>
<dbReference type="PANTHER" id="PTHR11570">
    <property type="entry name" value="S-ADENOSYLMETHIONINE DECARBOXYLASE"/>
    <property type="match status" value="1"/>
</dbReference>
<dbReference type="GO" id="GO:0006597">
    <property type="term" value="P:spermine biosynthetic process"/>
    <property type="evidence" value="ECO:0007669"/>
    <property type="project" value="TreeGrafter"/>
</dbReference>
<keyword evidence="3" id="KW-0745">Spermidine biosynthesis</keyword>
<evidence type="ECO:0000313" key="6">
    <source>
        <dbReference type="EMBL" id="KAK8757855.1"/>
    </source>
</evidence>
<comment type="catalytic activity">
    <reaction evidence="5">
        <text>S-adenosyl-L-methionine + H(+) = S-adenosyl 3-(methylsulfanyl)propylamine + CO2</text>
        <dbReference type="Rhea" id="RHEA:15981"/>
        <dbReference type="ChEBI" id="CHEBI:15378"/>
        <dbReference type="ChEBI" id="CHEBI:16526"/>
        <dbReference type="ChEBI" id="CHEBI:57443"/>
        <dbReference type="ChEBI" id="CHEBI:59789"/>
        <dbReference type="EC" id="4.1.1.50"/>
    </reaction>
</comment>
<keyword evidence="7" id="KW-1185">Reference proteome</keyword>
<dbReference type="GO" id="GO:0008295">
    <property type="term" value="P:spermidine biosynthetic process"/>
    <property type="evidence" value="ECO:0007669"/>
    <property type="project" value="UniProtKB-KW"/>
</dbReference>
<comment type="pathway">
    <text evidence="1">Amine and polyamine biosynthesis; S-adenosylmethioninamine biosynthesis; S-adenosylmethioninamine from S-adenosyl-L-methionine: step 1/1.</text>
</comment>
<dbReference type="SUPFAM" id="SSF56276">
    <property type="entry name" value="S-adenosylmethionine decarboxylase"/>
    <property type="match status" value="1"/>
</dbReference>
<dbReference type="Proteomes" id="UP001321473">
    <property type="component" value="Unassembled WGS sequence"/>
</dbReference>
<evidence type="ECO:0000256" key="2">
    <source>
        <dbReference type="ARBA" id="ARBA00008466"/>
    </source>
</evidence>
<dbReference type="InterPro" id="IPR048283">
    <property type="entry name" value="AdoMetDC-like"/>
</dbReference>
<dbReference type="PANTHER" id="PTHR11570:SF0">
    <property type="entry name" value="S-ADENOSYLMETHIONINE DECARBOXYLASE PROENZYME"/>
    <property type="match status" value="1"/>
</dbReference>
<proteinExistence type="inferred from homology"/>
<evidence type="ECO:0000256" key="5">
    <source>
        <dbReference type="ARBA" id="ARBA00048112"/>
    </source>
</evidence>
<reference evidence="6 7" key="1">
    <citation type="journal article" date="2023" name="Arcadia Sci">
        <title>De novo assembly of a long-read Amblyomma americanum tick genome.</title>
        <authorList>
            <person name="Chou S."/>
            <person name="Poskanzer K.E."/>
            <person name="Rollins M."/>
            <person name="Thuy-Boun P.S."/>
        </authorList>
    </citation>
    <scope>NUCLEOTIDE SEQUENCE [LARGE SCALE GENOMIC DNA]</scope>
    <source>
        <strain evidence="6">F_SG_1</strain>
        <tissue evidence="6">Salivary glands</tissue>
    </source>
</reference>
<sequence>MTAKGSLFLEVSSVSKVTYVMLFRYLYTLNTPAGYRGVQVADQTLEVIMQDLDQGVMSIFTQEGSASARDATQKSGIDRLYPTATLDEFLFSPCGYSVNGILKGQYLLLSERSLFYNLRITDWSETAHA</sequence>
<dbReference type="InterPro" id="IPR016067">
    <property type="entry name" value="S-AdoMet_deCO2ase_core"/>
</dbReference>